<dbReference type="RefSeq" id="WP_188554707.1">
    <property type="nucleotide sequence ID" value="NZ_BMGT01000003.1"/>
</dbReference>
<name>A0A917HLB5_9BACT</name>
<evidence type="ECO:0000313" key="3">
    <source>
        <dbReference type="Proteomes" id="UP000647241"/>
    </source>
</evidence>
<dbReference type="Pfam" id="PF07813">
    <property type="entry name" value="LTXXQ"/>
    <property type="match status" value="1"/>
</dbReference>
<dbReference type="AlphaFoldDB" id="A0A917HLB5"/>
<evidence type="ECO:0000256" key="1">
    <source>
        <dbReference type="SAM" id="Phobius"/>
    </source>
</evidence>
<dbReference type="EMBL" id="BMGT01000003">
    <property type="protein sequence ID" value="GGG81979.1"/>
    <property type="molecule type" value="Genomic_DNA"/>
</dbReference>
<proteinExistence type="predicted"/>
<evidence type="ECO:0008006" key="4">
    <source>
        <dbReference type="Google" id="ProtNLM"/>
    </source>
</evidence>
<organism evidence="2 3">
    <name type="scientific">Edaphobacter dinghuensis</name>
    <dbReference type="NCBI Taxonomy" id="1560005"/>
    <lineage>
        <taxon>Bacteria</taxon>
        <taxon>Pseudomonadati</taxon>
        <taxon>Acidobacteriota</taxon>
        <taxon>Terriglobia</taxon>
        <taxon>Terriglobales</taxon>
        <taxon>Acidobacteriaceae</taxon>
        <taxon>Edaphobacter</taxon>
    </lineage>
</organism>
<evidence type="ECO:0000313" key="2">
    <source>
        <dbReference type="EMBL" id="GGG81979.1"/>
    </source>
</evidence>
<accession>A0A917HLB5</accession>
<sequence length="161" mass="18027">MKRKTFWIVTVIVVIVIVAGAAVARAGFRGRRGWCGPGWHRGPLAHVARELHMSKAQVAETRSIVDAERPTVAALLQELLGEAHQMVDATVNGAFDQNKVQTIATAEGNTFAKLMVEKELIKSRIYAKVLDDSQRRSADDMQRRMLDRLDHVAARMQRQIQ</sequence>
<dbReference type="Gene3D" id="1.20.120.1490">
    <property type="match status" value="1"/>
</dbReference>
<protein>
    <recommendedName>
        <fullName evidence="4">Heavy-metal resistance protein</fullName>
    </recommendedName>
</protein>
<keyword evidence="1" id="KW-1133">Transmembrane helix</keyword>
<dbReference type="Proteomes" id="UP000647241">
    <property type="component" value="Unassembled WGS sequence"/>
</dbReference>
<reference evidence="2" key="1">
    <citation type="journal article" date="2014" name="Int. J. Syst. Evol. Microbiol.">
        <title>Complete genome sequence of Corynebacterium casei LMG S-19264T (=DSM 44701T), isolated from a smear-ripened cheese.</title>
        <authorList>
            <consortium name="US DOE Joint Genome Institute (JGI-PGF)"/>
            <person name="Walter F."/>
            <person name="Albersmeier A."/>
            <person name="Kalinowski J."/>
            <person name="Ruckert C."/>
        </authorList>
    </citation>
    <scope>NUCLEOTIDE SEQUENCE</scope>
    <source>
        <strain evidence="2">CGMCC 1.12997</strain>
    </source>
</reference>
<keyword evidence="1" id="KW-0472">Membrane</keyword>
<feature type="transmembrane region" description="Helical" evidence="1">
    <location>
        <begin position="6"/>
        <end position="24"/>
    </location>
</feature>
<reference evidence="2" key="2">
    <citation type="submission" date="2020-09" db="EMBL/GenBank/DDBJ databases">
        <authorList>
            <person name="Sun Q."/>
            <person name="Zhou Y."/>
        </authorList>
    </citation>
    <scope>NUCLEOTIDE SEQUENCE</scope>
    <source>
        <strain evidence="2">CGMCC 1.12997</strain>
    </source>
</reference>
<comment type="caution">
    <text evidence="2">The sequence shown here is derived from an EMBL/GenBank/DDBJ whole genome shotgun (WGS) entry which is preliminary data.</text>
</comment>
<dbReference type="InterPro" id="IPR012899">
    <property type="entry name" value="LTXXQ"/>
</dbReference>
<keyword evidence="1" id="KW-0812">Transmembrane</keyword>
<keyword evidence="3" id="KW-1185">Reference proteome</keyword>
<gene>
    <name evidence="2" type="ORF">GCM10011585_26850</name>
</gene>